<dbReference type="Gene3D" id="1.10.8.10">
    <property type="entry name" value="DNA helicase RuvA subunit, C-terminal domain"/>
    <property type="match status" value="1"/>
</dbReference>
<feature type="domain" description="Methyltransferase small" evidence="6">
    <location>
        <begin position="106"/>
        <end position="193"/>
    </location>
</feature>
<dbReference type="InterPro" id="IPR050320">
    <property type="entry name" value="N5-glutamine_MTase"/>
</dbReference>
<dbReference type="PANTHER" id="PTHR18895">
    <property type="entry name" value="HEMK METHYLTRANSFERASE"/>
    <property type="match status" value="1"/>
</dbReference>
<name>A0ABV6FDP8_9BURK</name>
<evidence type="ECO:0000256" key="3">
    <source>
        <dbReference type="ARBA" id="ARBA00022691"/>
    </source>
</evidence>
<dbReference type="InterPro" id="IPR029063">
    <property type="entry name" value="SAM-dependent_MTases_sf"/>
</dbReference>
<feature type="binding site" evidence="5">
    <location>
        <begin position="120"/>
        <end position="124"/>
    </location>
    <ligand>
        <name>S-adenosyl-L-methionine</name>
        <dbReference type="ChEBI" id="CHEBI:59789"/>
    </ligand>
</feature>
<dbReference type="Pfam" id="PF05175">
    <property type="entry name" value="MTS"/>
    <property type="match status" value="1"/>
</dbReference>
<feature type="binding site" evidence="5">
    <location>
        <position position="170"/>
    </location>
    <ligand>
        <name>S-adenosyl-L-methionine</name>
        <dbReference type="ChEBI" id="CHEBI:59789"/>
    </ligand>
</feature>
<accession>A0ABV6FDP8</accession>
<evidence type="ECO:0000259" key="6">
    <source>
        <dbReference type="Pfam" id="PF05175"/>
    </source>
</evidence>
<dbReference type="NCBIfam" id="TIGR03534">
    <property type="entry name" value="RF_mod_PrmC"/>
    <property type="match status" value="1"/>
</dbReference>
<dbReference type="PANTHER" id="PTHR18895:SF74">
    <property type="entry name" value="MTRF1L RELEASE FACTOR GLUTAMINE METHYLTRANSFERASE"/>
    <property type="match status" value="1"/>
</dbReference>
<feature type="binding site" evidence="5">
    <location>
        <position position="185"/>
    </location>
    <ligand>
        <name>S-adenosyl-L-methionine</name>
        <dbReference type="ChEBI" id="CHEBI:59789"/>
    </ligand>
</feature>
<dbReference type="HAMAP" id="MF_02126">
    <property type="entry name" value="RF_methyltr_PrmC"/>
    <property type="match status" value="1"/>
</dbReference>
<evidence type="ECO:0000259" key="7">
    <source>
        <dbReference type="Pfam" id="PF17827"/>
    </source>
</evidence>
<dbReference type="GO" id="GO:0102559">
    <property type="term" value="F:peptide chain release factor N(5)-glutamine methyltransferase activity"/>
    <property type="evidence" value="ECO:0007669"/>
    <property type="project" value="UniProtKB-EC"/>
</dbReference>
<dbReference type="Pfam" id="PF17827">
    <property type="entry name" value="PrmC_N"/>
    <property type="match status" value="1"/>
</dbReference>
<feature type="domain" description="Release factor glutamine methyltransferase N-terminal" evidence="7">
    <location>
        <begin position="26"/>
        <end position="77"/>
    </location>
</feature>
<comment type="function">
    <text evidence="5">Methylates the class 1 translation termination release factors RF1/PrfA and RF2/PrfB on the glutamine residue of the universally conserved GGQ motif.</text>
</comment>
<dbReference type="InterPro" id="IPR007848">
    <property type="entry name" value="Small_mtfrase_dom"/>
</dbReference>
<dbReference type="Proteomes" id="UP001589773">
    <property type="component" value="Unassembled WGS sequence"/>
</dbReference>
<evidence type="ECO:0000256" key="1">
    <source>
        <dbReference type="ARBA" id="ARBA00022603"/>
    </source>
</evidence>
<proteinExistence type="inferred from homology"/>
<gene>
    <name evidence="5 8" type="primary">prmC</name>
    <name evidence="8" type="ORF">ACFFJK_06970</name>
</gene>
<evidence type="ECO:0000313" key="8">
    <source>
        <dbReference type="EMBL" id="MFC0251626.1"/>
    </source>
</evidence>
<organism evidence="8 9">
    <name type="scientific">Massilia consociata</name>
    <dbReference type="NCBI Taxonomy" id="760117"/>
    <lineage>
        <taxon>Bacteria</taxon>
        <taxon>Pseudomonadati</taxon>
        <taxon>Pseudomonadota</taxon>
        <taxon>Betaproteobacteria</taxon>
        <taxon>Burkholderiales</taxon>
        <taxon>Oxalobacteraceae</taxon>
        <taxon>Telluria group</taxon>
        <taxon>Massilia</taxon>
    </lineage>
</organism>
<comment type="similarity">
    <text evidence="5">Belongs to the protein N5-glutamine methyltransferase family. PrmC subfamily.</text>
</comment>
<sequence length="280" mass="29460">MTPVTPPVQAGATIGQLQVSLPLGPLENRILLCHALGLSRVSLITQSERALSGTEAAALGALVQRRLDGEPIAYIVGEREFFGLRLKVSPAVLIPRPDTELIVELALERLPPRARLLDMGTGSGAIAVACAHARQDASVTALDLSEEALAIARANAAANGATVRFLRSDWFAAVGDERFALIASNPPYIAAGDAHLAQGDLRFEPVGALTDHADGLSALRTIIDGAPAHLEPGGWLLLEHGYDQADAVRALLGTRGFQDVESWRDLAGIERVSGGRLPSA</sequence>
<dbReference type="EC" id="2.1.1.297" evidence="5"/>
<dbReference type="SUPFAM" id="SSF53335">
    <property type="entry name" value="S-adenosyl-L-methionine-dependent methyltransferases"/>
    <property type="match status" value="1"/>
</dbReference>
<protein>
    <recommendedName>
        <fullName evidence="5">Release factor glutamine methyltransferase</fullName>
        <shortName evidence="5">RF MTase</shortName>
        <ecNumber evidence="5">2.1.1.297</ecNumber>
    </recommendedName>
    <alternativeName>
        <fullName evidence="5">N5-glutamine methyltransferase PrmC</fullName>
    </alternativeName>
    <alternativeName>
        <fullName evidence="5">Protein-(glutamine-N5) MTase PrmC</fullName>
    </alternativeName>
    <alternativeName>
        <fullName evidence="5">Protein-glutamine N-methyltransferase PrmC</fullName>
    </alternativeName>
</protein>
<keyword evidence="9" id="KW-1185">Reference proteome</keyword>
<feature type="binding site" evidence="5">
    <location>
        <begin position="185"/>
        <end position="188"/>
    </location>
    <ligand>
        <name>substrate</name>
    </ligand>
</feature>
<dbReference type="RefSeq" id="WP_379678453.1">
    <property type="nucleotide sequence ID" value="NZ_JBHLWP010000008.1"/>
</dbReference>
<dbReference type="EMBL" id="JBHLWP010000008">
    <property type="protein sequence ID" value="MFC0251626.1"/>
    <property type="molecule type" value="Genomic_DNA"/>
</dbReference>
<keyword evidence="2 5" id="KW-0808">Transferase</keyword>
<dbReference type="InterPro" id="IPR004556">
    <property type="entry name" value="HemK-like"/>
</dbReference>
<comment type="caution">
    <text evidence="8">The sequence shown here is derived from an EMBL/GenBank/DDBJ whole genome shotgun (WGS) entry which is preliminary data.</text>
</comment>
<evidence type="ECO:0000256" key="4">
    <source>
        <dbReference type="ARBA" id="ARBA00048391"/>
    </source>
</evidence>
<dbReference type="PROSITE" id="PS00092">
    <property type="entry name" value="N6_MTASE"/>
    <property type="match status" value="1"/>
</dbReference>
<keyword evidence="1 5" id="KW-0489">Methyltransferase</keyword>
<dbReference type="InterPro" id="IPR002052">
    <property type="entry name" value="DNA_methylase_N6_adenine_CS"/>
</dbReference>
<dbReference type="InterPro" id="IPR040758">
    <property type="entry name" value="PrmC_N"/>
</dbReference>
<reference evidence="8 9" key="1">
    <citation type="submission" date="2024-09" db="EMBL/GenBank/DDBJ databases">
        <authorList>
            <person name="Sun Q."/>
            <person name="Mori K."/>
        </authorList>
    </citation>
    <scope>NUCLEOTIDE SEQUENCE [LARGE SCALE GENOMIC DNA]</scope>
    <source>
        <strain evidence="8 9">CCM 7792</strain>
    </source>
</reference>
<keyword evidence="3 5" id="KW-0949">S-adenosyl-L-methionine</keyword>
<dbReference type="Gene3D" id="3.40.50.150">
    <property type="entry name" value="Vaccinia Virus protein VP39"/>
    <property type="match status" value="1"/>
</dbReference>
<dbReference type="GO" id="GO:0032259">
    <property type="term" value="P:methylation"/>
    <property type="evidence" value="ECO:0007669"/>
    <property type="project" value="UniProtKB-KW"/>
</dbReference>
<evidence type="ECO:0000313" key="9">
    <source>
        <dbReference type="Proteomes" id="UP001589773"/>
    </source>
</evidence>
<comment type="catalytic activity">
    <reaction evidence="4 5">
        <text>L-glutaminyl-[peptide chain release factor] + S-adenosyl-L-methionine = N(5)-methyl-L-glutaminyl-[peptide chain release factor] + S-adenosyl-L-homocysteine + H(+)</text>
        <dbReference type="Rhea" id="RHEA:42896"/>
        <dbReference type="Rhea" id="RHEA-COMP:10271"/>
        <dbReference type="Rhea" id="RHEA-COMP:10272"/>
        <dbReference type="ChEBI" id="CHEBI:15378"/>
        <dbReference type="ChEBI" id="CHEBI:30011"/>
        <dbReference type="ChEBI" id="CHEBI:57856"/>
        <dbReference type="ChEBI" id="CHEBI:59789"/>
        <dbReference type="ChEBI" id="CHEBI:61891"/>
        <dbReference type="EC" id="2.1.1.297"/>
    </reaction>
</comment>
<dbReference type="InterPro" id="IPR019874">
    <property type="entry name" value="RF_methyltr_PrmC"/>
</dbReference>
<feature type="binding site" evidence="5">
    <location>
        <position position="143"/>
    </location>
    <ligand>
        <name>S-adenosyl-L-methionine</name>
        <dbReference type="ChEBI" id="CHEBI:59789"/>
    </ligand>
</feature>
<dbReference type="NCBIfam" id="TIGR00536">
    <property type="entry name" value="hemK_fam"/>
    <property type="match status" value="1"/>
</dbReference>
<evidence type="ECO:0000256" key="5">
    <source>
        <dbReference type="HAMAP-Rule" id="MF_02126"/>
    </source>
</evidence>
<evidence type="ECO:0000256" key="2">
    <source>
        <dbReference type="ARBA" id="ARBA00022679"/>
    </source>
</evidence>
<dbReference type="CDD" id="cd02440">
    <property type="entry name" value="AdoMet_MTases"/>
    <property type="match status" value="1"/>
</dbReference>